<organism evidence="2 3">
    <name type="scientific">Phenylobacterium zucineum (strain HLK1)</name>
    <dbReference type="NCBI Taxonomy" id="450851"/>
    <lineage>
        <taxon>Bacteria</taxon>
        <taxon>Pseudomonadati</taxon>
        <taxon>Pseudomonadota</taxon>
        <taxon>Alphaproteobacteria</taxon>
        <taxon>Caulobacterales</taxon>
        <taxon>Caulobacteraceae</taxon>
        <taxon>Phenylobacterium</taxon>
    </lineage>
</organism>
<dbReference type="InterPro" id="IPR005625">
    <property type="entry name" value="PepSY-ass_TM"/>
</dbReference>
<sequence length="510" mass="53864">MSDARPIWPKISPAFVKDQLAGHKVLGLWLAALMYLVCVSGTAAVFYQELERWERPALPEMTQPEPETIARVVEDGRARMLADTGRDPLFEDLFVILPTPEVPRLSAAWGETTVAYDAAGRAVGDAGHPITHFLVELHYQLHLPGGLGLLLVGLLGAGLVALIVGGLLAHPRILKDAFLVRARGGRRLALTDVHNRLGVWAAPFHLVIALTGAAIGLAQVVGFALALTFEGGDFEKVFEPIFGGGAETQAITGGRPVADGAVVRALAEMEAKAPEARPYWVVLHKAGQPDEHLEITAAMPQSTAYGEIFRFDPEGRLHSRKGLDSGSVGEQAYASLYPLHFGSFGGLPVKLAYFVLGVGLCVICATGLDIWLVKSAEKGKPHPALHRVWTVFVWGMPAALPAAAAAHLAFGWSPVAVFWALLVLIAAGAAAGARLSDAPQSAWSAGARTAFGLSLILLPLVHFAVLRSASPAALPLNAAMAAGGLAVLVHSAWAALRTGVRPVRLGEAET</sequence>
<dbReference type="OrthoDB" id="9776609at2"/>
<evidence type="ECO:0000256" key="1">
    <source>
        <dbReference type="SAM" id="Phobius"/>
    </source>
</evidence>
<feature type="transmembrane region" description="Helical" evidence="1">
    <location>
        <begin position="472"/>
        <end position="496"/>
    </location>
</feature>
<feature type="transmembrane region" description="Helical" evidence="1">
    <location>
        <begin position="445"/>
        <end position="466"/>
    </location>
</feature>
<keyword evidence="1" id="KW-0472">Membrane</keyword>
<proteinExistence type="predicted"/>
<dbReference type="Pfam" id="PF03929">
    <property type="entry name" value="PepSY_TM"/>
    <property type="match status" value="1"/>
</dbReference>
<dbReference type="EMBL" id="CP000747">
    <property type="protein sequence ID" value="ACG79135.1"/>
    <property type="molecule type" value="Genomic_DNA"/>
</dbReference>
<dbReference type="AlphaFoldDB" id="B4RHU4"/>
<dbReference type="HOGENOM" id="CLU_025664_3_0_5"/>
<feature type="transmembrane region" description="Helical" evidence="1">
    <location>
        <begin position="416"/>
        <end position="433"/>
    </location>
</feature>
<dbReference type="Proteomes" id="UP000001868">
    <property type="component" value="Chromosome"/>
</dbReference>
<gene>
    <name evidence="2" type="ordered locus">PHZ_c2726</name>
</gene>
<dbReference type="eggNOG" id="COG3182">
    <property type="taxonomic scope" value="Bacteria"/>
</dbReference>
<keyword evidence="3" id="KW-1185">Reference proteome</keyword>
<evidence type="ECO:0000313" key="2">
    <source>
        <dbReference type="EMBL" id="ACG79135.1"/>
    </source>
</evidence>
<feature type="transmembrane region" description="Helical" evidence="1">
    <location>
        <begin position="206"/>
        <end position="229"/>
    </location>
</feature>
<feature type="transmembrane region" description="Helical" evidence="1">
    <location>
        <begin position="384"/>
        <end position="410"/>
    </location>
</feature>
<evidence type="ECO:0000313" key="3">
    <source>
        <dbReference type="Proteomes" id="UP000001868"/>
    </source>
</evidence>
<dbReference type="RefSeq" id="WP_012523273.1">
    <property type="nucleotide sequence ID" value="NC_011144.1"/>
</dbReference>
<dbReference type="KEGG" id="pzu:PHZ_c2726"/>
<feature type="transmembrane region" description="Helical" evidence="1">
    <location>
        <begin position="351"/>
        <end position="372"/>
    </location>
</feature>
<accession>B4RHU4</accession>
<reference evidence="2 3" key="1">
    <citation type="journal article" date="2008" name="BMC Genomics">
        <title>Complete genome of Phenylobacterium zucineum - a novel facultative intracellular bacterium isolated from human erythroleukemia cell line K562.</title>
        <authorList>
            <person name="Luo Y."/>
            <person name="Xu X."/>
            <person name="Ding Z."/>
            <person name="Liu Z."/>
            <person name="Zhang B."/>
            <person name="Yan Z."/>
            <person name="Sun J."/>
            <person name="Hu S."/>
            <person name="Hu X."/>
        </authorList>
    </citation>
    <scope>NUCLEOTIDE SEQUENCE [LARGE SCALE GENOMIC DNA]</scope>
    <source>
        <strain evidence="2 3">HLK1</strain>
    </source>
</reference>
<protein>
    <submittedName>
        <fullName evidence="2">Putative iron uptake protein</fullName>
    </submittedName>
</protein>
<dbReference type="PANTHER" id="PTHR34219:SF3">
    <property type="entry name" value="BLL7967 PROTEIN"/>
    <property type="match status" value="1"/>
</dbReference>
<keyword evidence="1" id="KW-1133">Transmembrane helix</keyword>
<keyword evidence="1" id="KW-0812">Transmembrane</keyword>
<feature type="transmembrane region" description="Helical" evidence="1">
    <location>
        <begin position="25"/>
        <end position="47"/>
    </location>
</feature>
<name>B4RHU4_PHEZH</name>
<dbReference type="PANTHER" id="PTHR34219">
    <property type="entry name" value="IRON-REGULATED INNER MEMBRANE PROTEIN-RELATED"/>
    <property type="match status" value="1"/>
</dbReference>
<feature type="transmembrane region" description="Helical" evidence="1">
    <location>
        <begin position="147"/>
        <end position="169"/>
    </location>
</feature>
<dbReference type="STRING" id="450851.PHZ_c2726"/>